<dbReference type="EMBL" id="CAJVCH010350047">
    <property type="protein sequence ID" value="CAG7815662.1"/>
    <property type="molecule type" value="Genomic_DNA"/>
</dbReference>
<gene>
    <name evidence="2" type="ORF">AFUS01_LOCUS26328</name>
</gene>
<dbReference type="Proteomes" id="UP000708208">
    <property type="component" value="Unassembled WGS sequence"/>
</dbReference>
<proteinExistence type="predicted"/>
<evidence type="ECO:0000313" key="2">
    <source>
        <dbReference type="EMBL" id="CAG7815662.1"/>
    </source>
</evidence>
<evidence type="ECO:0000313" key="3">
    <source>
        <dbReference type="Proteomes" id="UP000708208"/>
    </source>
</evidence>
<organism evidence="2 3">
    <name type="scientific">Allacma fusca</name>
    <dbReference type="NCBI Taxonomy" id="39272"/>
    <lineage>
        <taxon>Eukaryota</taxon>
        <taxon>Metazoa</taxon>
        <taxon>Ecdysozoa</taxon>
        <taxon>Arthropoda</taxon>
        <taxon>Hexapoda</taxon>
        <taxon>Collembola</taxon>
        <taxon>Symphypleona</taxon>
        <taxon>Sminthuridae</taxon>
        <taxon>Allacma</taxon>
    </lineage>
</organism>
<keyword evidence="3" id="KW-1185">Reference proteome</keyword>
<keyword evidence="1" id="KW-0812">Transmembrane</keyword>
<keyword evidence="1" id="KW-1133">Transmembrane helix</keyword>
<evidence type="ECO:0000256" key="1">
    <source>
        <dbReference type="SAM" id="Phobius"/>
    </source>
</evidence>
<sequence>MVRYKHNIRESNFADSYLAYKLFAEEKALVLKVMRQFVYPAGELSASEDVSTCNNVALVDFRSKILHIGVPNFRRRTVLSKPFLIGKESVFSGLWGWDSTNKIGNQLFGFLRNVLESGIFLRVRARIERLDRTKYDLEYLQSLPRAVEALKIRSNFIQTLFLIYLLLFSICTGIFFVEIISSVKCWRFEDTSKPRVDRRGVL</sequence>
<accession>A0A8J2KFQ6</accession>
<dbReference type="AlphaFoldDB" id="A0A8J2KFQ6"/>
<keyword evidence="1" id="KW-0472">Membrane</keyword>
<protein>
    <submittedName>
        <fullName evidence="2">Uncharacterized protein</fullName>
    </submittedName>
</protein>
<reference evidence="2" key="1">
    <citation type="submission" date="2021-06" db="EMBL/GenBank/DDBJ databases">
        <authorList>
            <person name="Hodson N. C."/>
            <person name="Mongue J. A."/>
            <person name="Jaron S. K."/>
        </authorList>
    </citation>
    <scope>NUCLEOTIDE SEQUENCE</scope>
</reference>
<name>A0A8J2KFQ6_9HEXA</name>
<comment type="caution">
    <text evidence="2">The sequence shown here is derived from an EMBL/GenBank/DDBJ whole genome shotgun (WGS) entry which is preliminary data.</text>
</comment>
<feature type="transmembrane region" description="Helical" evidence="1">
    <location>
        <begin position="160"/>
        <end position="180"/>
    </location>
</feature>